<comment type="caution">
    <text evidence="8">The sequence shown here is derived from an EMBL/GenBank/DDBJ whole genome shotgun (WGS) entry which is preliminary data.</text>
</comment>
<dbReference type="FunFam" id="3.40.109.10:FF:000001">
    <property type="entry name" value="Nitroreductase family"/>
    <property type="match status" value="1"/>
</dbReference>
<organism evidence="8 9">
    <name type="scientific">Cucurbitaria berberidis CBS 394.84</name>
    <dbReference type="NCBI Taxonomy" id="1168544"/>
    <lineage>
        <taxon>Eukaryota</taxon>
        <taxon>Fungi</taxon>
        <taxon>Dikarya</taxon>
        <taxon>Ascomycota</taxon>
        <taxon>Pezizomycotina</taxon>
        <taxon>Dothideomycetes</taxon>
        <taxon>Pleosporomycetidae</taxon>
        <taxon>Pleosporales</taxon>
        <taxon>Pleosporineae</taxon>
        <taxon>Cucurbitariaceae</taxon>
        <taxon>Cucurbitaria</taxon>
    </lineage>
</organism>
<dbReference type="GO" id="GO:0034599">
    <property type="term" value="P:cellular response to oxidative stress"/>
    <property type="evidence" value="ECO:0007669"/>
    <property type="project" value="InterPro"/>
</dbReference>
<evidence type="ECO:0000256" key="3">
    <source>
        <dbReference type="ARBA" id="ARBA00007118"/>
    </source>
</evidence>
<dbReference type="InterPro" id="IPR033877">
    <property type="entry name" value="Frm2/Hbn1"/>
</dbReference>
<keyword evidence="6" id="KW-0539">Nucleus</keyword>
<dbReference type="OrthoDB" id="2138173at2759"/>
<protein>
    <submittedName>
        <fullName evidence="8">Nitroreductase</fullName>
    </submittedName>
</protein>
<dbReference type="InterPro" id="IPR029479">
    <property type="entry name" value="Nitroreductase"/>
</dbReference>
<feature type="domain" description="Nitroreductase" evidence="7">
    <location>
        <begin position="11"/>
        <end position="179"/>
    </location>
</feature>
<dbReference type="SUPFAM" id="SSF55469">
    <property type="entry name" value="FMN-dependent nitroreductase-like"/>
    <property type="match status" value="1"/>
</dbReference>
<dbReference type="PANTHER" id="PTHR43035">
    <property type="entry name" value="FATTY ACID REPRESSION MUTANT PROTEIN 2-RELATED"/>
    <property type="match status" value="1"/>
</dbReference>
<dbReference type="GO" id="GO:0005737">
    <property type="term" value="C:cytoplasm"/>
    <property type="evidence" value="ECO:0007669"/>
    <property type="project" value="UniProtKB-SubCell"/>
</dbReference>
<dbReference type="PANTHER" id="PTHR43035:SF1">
    <property type="entry name" value="FATTY ACID REPRESSION MUTANT PROTEIN 2-RELATED"/>
    <property type="match status" value="1"/>
</dbReference>
<proteinExistence type="inferred from homology"/>
<evidence type="ECO:0000313" key="8">
    <source>
        <dbReference type="EMBL" id="KAF1840926.1"/>
    </source>
</evidence>
<dbReference type="EMBL" id="ML976619">
    <property type="protein sequence ID" value="KAF1840926.1"/>
    <property type="molecule type" value="Genomic_DNA"/>
</dbReference>
<keyword evidence="9" id="KW-1185">Reference proteome</keyword>
<dbReference type="Gene3D" id="3.40.109.10">
    <property type="entry name" value="NADH Oxidase"/>
    <property type="match status" value="1"/>
</dbReference>
<dbReference type="GO" id="GO:0005634">
    <property type="term" value="C:nucleus"/>
    <property type="evidence" value="ECO:0007669"/>
    <property type="project" value="UniProtKB-SubCell"/>
</dbReference>
<keyword evidence="4" id="KW-0963">Cytoplasm</keyword>
<accession>A0A9P4G8M5</accession>
<dbReference type="GeneID" id="63844400"/>
<evidence type="ECO:0000256" key="5">
    <source>
        <dbReference type="ARBA" id="ARBA00023002"/>
    </source>
</evidence>
<sequence length="208" mass="22931">MASTTSFLDAIVNRRSVYTLTNTSPISQSRISEIVHEALKYCPSAFNVRSSRCIILFGVEHTALWDHAAEVMPKVAPAALQDLFVGRIPLFKAGYGTVLFFEDTTAKNLLPPAFVPLFKEYPEVDEHASGMIQFIVWTALAAEGLGCNLQHYQPSITPYVKDKYNVPETWELKAQLVFGQPTAGPGPDKERTHLEIALKSYGGDEGGL</sequence>
<keyword evidence="5" id="KW-0560">Oxidoreductase</keyword>
<evidence type="ECO:0000256" key="4">
    <source>
        <dbReference type="ARBA" id="ARBA00022490"/>
    </source>
</evidence>
<evidence type="ECO:0000259" key="7">
    <source>
        <dbReference type="Pfam" id="PF00881"/>
    </source>
</evidence>
<dbReference type="RefSeq" id="XP_040783489.1">
    <property type="nucleotide sequence ID" value="XM_040927148.1"/>
</dbReference>
<comment type="subcellular location">
    <subcellularLocation>
        <location evidence="2">Cytoplasm</location>
    </subcellularLocation>
    <subcellularLocation>
        <location evidence="1">Nucleus</location>
    </subcellularLocation>
</comment>
<gene>
    <name evidence="8" type="ORF">K460DRAFT_194804</name>
</gene>
<evidence type="ECO:0000256" key="2">
    <source>
        <dbReference type="ARBA" id="ARBA00004496"/>
    </source>
</evidence>
<dbReference type="GO" id="GO:0016491">
    <property type="term" value="F:oxidoreductase activity"/>
    <property type="evidence" value="ECO:0007669"/>
    <property type="project" value="UniProtKB-KW"/>
</dbReference>
<name>A0A9P4G8M5_9PLEO</name>
<dbReference type="Proteomes" id="UP000800039">
    <property type="component" value="Unassembled WGS sequence"/>
</dbReference>
<evidence type="ECO:0000256" key="6">
    <source>
        <dbReference type="ARBA" id="ARBA00023242"/>
    </source>
</evidence>
<dbReference type="InterPro" id="IPR000415">
    <property type="entry name" value="Nitroreductase-like"/>
</dbReference>
<comment type="similarity">
    <text evidence="3">Belongs to the nitroreductase family.</text>
</comment>
<dbReference type="Pfam" id="PF00881">
    <property type="entry name" value="Nitroreductase"/>
    <property type="match status" value="1"/>
</dbReference>
<evidence type="ECO:0000256" key="1">
    <source>
        <dbReference type="ARBA" id="ARBA00004123"/>
    </source>
</evidence>
<evidence type="ECO:0000313" key="9">
    <source>
        <dbReference type="Proteomes" id="UP000800039"/>
    </source>
</evidence>
<dbReference type="AlphaFoldDB" id="A0A9P4G8M5"/>
<reference evidence="8" key="1">
    <citation type="submission" date="2020-01" db="EMBL/GenBank/DDBJ databases">
        <authorList>
            <consortium name="DOE Joint Genome Institute"/>
            <person name="Haridas S."/>
            <person name="Albert R."/>
            <person name="Binder M."/>
            <person name="Bloem J."/>
            <person name="Labutti K."/>
            <person name="Salamov A."/>
            <person name="Andreopoulos B."/>
            <person name="Baker S.E."/>
            <person name="Barry K."/>
            <person name="Bills G."/>
            <person name="Bluhm B.H."/>
            <person name="Cannon C."/>
            <person name="Castanera R."/>
            <person name="Culley D.E."/>
            <person name="Daum C."/>
            <person name="Ezra D."/>
            <person name="Gonzalez J.B."/>
            <person name="Henrissat B."/>
            <person name="Kuo A."/>
            <person name="Liang C."/>
            <person name="Lipzen A."/>
            <person name="Lutzoni F."/>
            <person name="Magnuson J."/>
            <person name="Mondo S."/>
            <person name="Nolan M."/>
            <person name="Ohm R."/>
            <person name="Pangilinan J."/>
            <person name="Park H.-J."/>
            <person name="Ramirez L."/>
            <person name="Alfaro M."/>
            <person name="Sun H."/>
            <person name="Tritt A."/>
            <person name="Yoshinaga Y."/>
            <person name="Zwiers L.-H."/>
            <person name="Turgeon B.G."/>
            <person name="Goodwin S.B."/>
            <person name="Spatafora J.W."/>
            <person name="Crous P.W."/>
            <person name="Grigoriev I.V."/>
        </authorList>
    </citation>
    <scope>NUCLEOTIDE SEQUENCE</scope>
    <source>
        <strain evidence="8">CBS 394.84</strain>
    </source>
</reference>